<evidence type="ECO:0000313" key="3">
    <source>
        <dbReference type="Proteomes" id="UP000593575"/>
    </source>
</evidence>
<accession>A0A7J9ITH8</accession>
<feature type="region of interest" description="Disordered" evidence="1">
    <location>
        <begin position="138"/>
        <end position="162"/>
    </location>
</feature>
<protein>
    <submittedName>
        <fullName evidence="2">Uncharacterized protein</fullName>
    </submittedName>
</protein>
<dbReference type="EMBL" id="JABFAE010000003">
    <property type="protein sequence ID" value="MBA0825193.1"/>
    <property type="molecule type" value="Genomic_DNA"/>
</dbReference>
<evidence type="ECO:0000313" key="2">
    <source>
        <dbReference type="EMBL" id="MBA0825193.1"/>
    </source>
</evidence>
<sequence>MRKTLEVVEICTDELDSLRDQLKDFVVDSLDSTANKLTERDDALEAIVSALKEEIVEHKGELTIYKATLSNEMLALSSTDEKCGGTTIGTCEEFQRELKKQFYPQYAREFRKLMLQISDLTMVEVKSFFNLSSRKEKFESSKPKGKGNSRREHEEDEEGHSDDENVRNYLKRFVFLAIKADNETEEVPMKLGLIVSSVEANGKESKKKLVECFFCSGLHRLRDCLE</sequence>
<name>A0A7J9ITH8_9ROSI</name>
<dbReference type="Proteomes" id="UP000593575">
    <property type="component" value="Unassembled WGS sequence"/>
</dbReference>
<proteinExistence type="predicted"/>
<dbReference type="AlphaFoldDB" id="A0A7J9ITH8"/>
<comment type="caution">
    <text evidence="2">The sequence shown here is derived from an EMBL/GenBank/DDBJ whole genome shotgun (WGS) entry which is preliminary data.</text>
</comment>
<gene>
    <name evidence="2" type="ORF">Goarm_021797</name>
</gene>
<evidence type="ECO:0000256" key="1">
    <source>
        <dbReference type="SAM" id="MobiDB-lite"/>
    </source>
</evidence>
<keyword evidence="3" id="KW-1185">Reference proteome</keyword>
<reference evidence="2 3" key="1">
    <citation type="journal article" date="2019" name="Genome Biol. Evol.">
        <title>Insights into the evolution of the New World diploid cottons (Gossypium, subgenus Houzingenia) based on genome sequencing.</title>
        <authorList>
            <person name="Grover C.E."/>
            <person name="Arick M.A. 2nd"/>
            <person name="Thrash A."/>
            <person name="Conover J.L."/>
            <person name="Sanders W.S."/>
            <person name="Peterson D.G."/>
            <person name="Frelichowski J.E."/>
            <person name="Scheffler J.A."/>
            <person name="Scheffler B.E."/>
            <person name="Wendel J.F."/>
        </authorList>
    </citation>
    <scope>NUCLEOTIDE SEQUENCE [LARGE SCALE GENOMIC DNA]</scope>
    <source>
        <strain evidence="2">6</strain>
        <tissue evidence="2">Leaf</tissue>
    </source>
</reference>
<organism evidence="2 3">
    <name type="scientific">Gossypium armourianum</name>
    <dbReference type="NCBI Taxonomy" id="34283"/>
    <lineage>
        <taxon>Eukaryota</taxon>
        <taxon>Viridiplantae</taxon>
        <taxon>Streptophyta</taxon>
        <taxon>Embryophyta</taxon>
        <taxon>Tracheophyta</taxon>
        <taxon>Spermatophyta</taxon>
        <taxon>Magnoliopsida</taxon>
        <taxon>eudicotyledons</taxon>
        <taxon>Gunneridae</taxon>
        <taxon>Pentapetalae</taxon>
        <taxon>rosids</taxon>
        <taxon>malvids</taxon>
        <taxon>Malvales</taxon>
        <taxon>Malvaceae</taxon>
        <taxon>Malvoideae</taxon>
        <taxon>Gossypium</taxon>
    </lineage>
</organism>